<dbReference type="AlphaFoldDB" id="E5AR19"/>
<gene>
    <name evidence="1" type="ordered locus">RBRH_04179</name>
</gene>
<organism evidence="1 2">
    <name type="scientific">Mycetohabitans rhizoxinica (strain DSM 19002 / CIP 109453 / HKI 454)</name>
    <name type="common">Paraburkholderia rhizoxinica</name>
    <dbReference type="NCBI Taxonomy" id="882378"/>
    <lineage>
        <taxon>Bacteria</taxon>
        <taxon>Pseudomonadati</taxon>
        <taxon>Pseudomonadota</taxon>
        <taxon>Betaproteobacteria</taxon>
        <taxon>Burkholderiales</taxon>
        <taxon>Burkholderiaceae</taxon>
        <taxon>Mycetohabitans</taxon>
    </lineage>
</organism>
<dbReference type="HOGENOM" id="CLU_2380720_0_0_4"/>
<dbReference type="Proteomes" id="UP000007437">
    <property type="component" value="Chromosome"/>
</dbReference>
<evidence type="ECO:0000313" key="2">
    <source>
        <dbReference type="Proteomes" id="UP000007437"/>
    </source>
</evidence>
<sequence>MANPIGAKSDYTDSFLDFHCLNSQLHICPRFIARGDVVLRRLQDSTSAMNGARAMLRAFNCRRARRRMPAASHTPLVCGVAAVRNSGTARHSQR</sequence>
<reference evidence="1 2" key="1">
    <citation type="journal article" date="2011" name="J. Bacteriol.">
        <title>Complete genome sequence of Burkholderia rhizoxinica, an endosymbiont of Rhizopus microsporus.</title>
        <authorList>
            <person name="Lackner G."/>
            <person name="Moebius N."/>
            <person name="Partida-Martinez L."/>
            <person name="Hertweck C."/>
        </authorList>
    </citation>
    <scope>NUCLEOTIDE SEQUENCE [LARGE SCALE GENOMIC DNA]</scope>
    <source>
        <strain evidence="2">DSM 19002 / CIP 109453 / HKI 454</strain>
    </source>
</reference>
<name>E5AR19_MYCRK</name>
<evidence type="ECO:0000313" key="1">
    <source>
        <dbReference type="EMBL" id="CBW75052.1"/>
    </source>
</evidence>
<protein>
    <submittedName>
        <fullName evidence="1">Uncharacterized protein</fullName>
    </submittedName>
</protein>
<accession>E5AR19</accession>
<proteinExistence type="predicted"/>
<dbReference type="KEGG" id="brh:RBRH_04179"/>
<dbReference type="EMBL" id="FR687359">
    <property type="protein sequence ID" value="CBW75052.1"/>
    <property type="molecule type" value="Genomic_DNA"/>
</dbReference>